<reference evidence="1 2" key="1">
    <citation type="submission" date="2024-09" db="EMBL/GenBank/DDBJ databases">
        <authorList>
            <person name="Sun Q."/>
            <person name="Mori K."/>
        </authorList>
    </citation>
    <scope>NUCLEOTIDE SEQUENCE [LARGE SCALE GENOMIC DNA]</scope>
    <source>
        <strain evidence="1 2">NCAIM B.02415</strain>
    </source>
</reference>
<dbReference type="SUPFAM" id="SSF53335">
    <property type="entry name" value="S-adenosyl-L-methionine-dependent methyltransferases"/>
    <property type="match status" value="1"/>
</dbReference>
<gene>
    <name evidence="1" type="ORF">ACFFGT_10815</name>
</gene>
<keyword evidence="2" id="KW-1185">Reference proteome</keyword>
<dbReference type="InterPro" id="IPR029063">
    <property type="entry name" value="SAM-dependent_MTases_sf"/>
</dbReference>
<protein>
    <submittedName>
        <fullName evidence="1">Uncharacterized protein</fullName>
    </submittedName>
</protein>
<evidence type="ECO:0000313" key="2">
    <source>
        <dbReference type="Proteomes" id="UP001589828"/>
    </source>
</evidence>
<name>A0ABV6L5G6_9SPHI</name>
<organism evidence="1 2">
    <name type="scientific">Mucilaginibacter angelicae</name>
    <dbReference type="NCBI Taxonomy" id="869718"/>
    <lineage>
        <taxon>Bacteria</taxon>
        <taxon>Pseudomonadati</taxon>
        <taxon>Bacteroidota</taxon>
        <taxon>Sphingobacteriia</taxon>
        <taxon>Sphingobacteriales</taxon>
        <taxon>Sphingobacteriaceae</taxon>
        <taxon>Mucilaginibacter</taxon>
    </lineage>
</organism>
<dbReference type="EMBL" id="JBHLTS010000021">
    <property type="protein sequence ID" value="MFC0514695.1"/>
    <property type="molecule type" value="Genomic_DNA"/>
</dbReference>
<dbReference type="Proteomes" id="UP001589828">
    <property type="component" value="Unassembled WGS sequence"/>
</dbReference>
<dbReference type="RefSeq" id="WP_377022538.1">
    <property type="nucleotide sequence ID" value="NZ_JBHLTS010000021.1"/>
</dbReference>
<dbReference type="Gene3D" id="3.40.50.150">
    <property type="entry name" value="Vaccinia Virus protein VP39"/>
    <property type="match status" value="1"/>
</dbReference>
<accession>A0ABV6L5G6</accession>
<proteinExistence type="predicted"/>
<sequence length="304" mass="35061">MILERRKANTIPTAWSAGDEAMLLTFLENESFDAKLLQELFPNRTLPGIRSKVRKLRIKHDLFGASYRDEKEKFTSKIADQVKPKIVFDAYAGAGHQTFKWIARAETVYASELMKSKLKQFEKMAQEHFFIKADTQDCVWNLYQKDDKRIFLFIGDAVSAAADLKVNRVNIDLIDLDTCGSTLPTLPTLLVLLRPKHLVITHGEFHSMRFKREDVLRRLFMHRDIGSNPLPMDVDQMSFELDKAVKIAALRAHNETSDSFWLNLKDETWLGGRFHGMLRRYYKVSKPTATADCINELSSLMSRE</sequence>
<evidence type="ECO:0000313" key="1">
    <source>
        <dbReference type="EMBL" id="MFC0514695.1"/>
    </source>
</evidence>
<comment type="caution">
    <text evidence="1">The sequence shown here is derived from an EMBL/GenBank/DDBJ whole genome shotgun (WGS) entry which is preliminary data.</text>
</comment>